<evidence type="ECO:0000256" key="2">
    <source>
        <dbReference type="ARBA" id="ARBA00022475"/>
    </source>
</evidence>
<reference evidence="9" key="1">
    <citation type="journal article" date="2019" name="Int. J. Syst. Evol. Microbiol.">
        <title>The Global Catalogue of Microorganisms (GCM) 10K type strain sequencing project: providing services to taxonomists for standard genome sequencing and annotation.</title>
        <authorList>
            <consortium name="The Broad Institute Genomics Platform"/>
            <consortium name="The Broad Institute Genome Sequencing Center for Infectious Disease"/>
            <person name="Wu L."/>
            <person name="Ma J."/>
        </authorList>
    </citation>
    <scope>NUCLEOTIDE SEQUENCE [LARGE SCALE GENOMIC DNA]</scope>
    <source>
        <strain evidence="9">KCTC 42730</strain>
    </source>
</reference>
<feature type="transmembrane region" description="Helical" evidence="6">
    <location>
        <begin position="32"/>
        <end position="50"/>
    </location>
</feature>
<sequence>MPAGLCLLFATLLWGSSFIALKYAIAVYDPNVVIFFRMLTTLLLCSLLYRYSLRFSYQAGDWRYLLAMSLAEPCLYFMFEGHALEYTSASQAGVIVACLPLIVATLAYFILKERLSKSIVAGFVLCISGSIGLTLLSPSSEQAPNPLLGNTLEFLAMVCAAFYTISVKRLATRYSPLALIGMQGLSGSIFFAVFLPFSTLPDFTQLDTNALLAVLYLGSVVTLGAYGLYNYAISRVSVLTAAAYSNLVPVFTLMFSALLLSERLTMAQWSAIALVFVGVVVSQRHVAPASETKPALTESQV</sequence>
<evidence type="ECO:0000256" key="4">
    <source>
        <dbReference type="ARBA" id="ARBA00022989"/>
    </source>
</evidence>
<proteinExistence type="predicted"/>
<dbReference type="Proteomes" id="UP001595453">
    <property type="component" value="Unassembled WGS sequence"/>
</dbReference>
<dbReference type="PANTHER" id="PTHR32322">
    <property type="entry name" value="INNER MEMBRANE TRANSPORTER"/>
    <property type="match status" value="1"/>
</dbReference>
<evidence type="ECO:0000256" key="6">
    <source>
        <dbReference type="SAM" id="Phobius"/>
    </source>
</evidence>
<evidence type="ECO:0000256" key="3">
    <source>
        <dbReference type="ARBA" id="ARBA00022692"/>
    </source>
</evidence>
<feature type="transmembrane region" description="Helical" evidence="6">
    <location>
        <begin position="91"/>
        <end position="111"/>
    </location>
</feature>
<dbReference type="InterPro" id="IPR000620">
    <property type="entry name" value="EamA_dom"/>
</dbReference>
<comment type="subcellular location">
    <subcellularLocation>
        <location evidence="1">Cell membrane</location>
        <topology evidence="1">Multi-pass membrane protein</topology>
    </subcellularLocation>
</comment>
<evidence type="ECO:0000256" key="1">
    <source>
        <dbReference type="ARBA" id="ARBA00004651"/>
    </source>
</evidence>
<feature type="transmembrane region" description="Helical" evidence="6">
    <location>
        <begin position="210"/>
        <end position="229"/>
    </location>
</feature>
<evidence type="ECO:0000313" key="8">
    <source>
        <dbReference type="EMBL" id="MFC3031960.1"/>
    </source>
</evidence>
<dbReference type="PANTHER" id="PTHR32322:SF18">
    <property type="entry name" value="S-ADENOSYLMETHIONINE_S-ADENOSYLHOMOCYSTEINE TRANSPORTER"/>
    <property type="match status" value="1"/>
</dbReference>
<evidence type="ECO:0000313" key="9">
    <source>
        <dbReference type="Proteomes" id="UP001595453"/>
    </source>
</evidence>
<dbReference type="InterPro" id="IPR037185">
    <property type="entry name" value="EmrE-like"/>
</dbReference>
<accession>A0ABV7CH93</accession>
<feature type="transmembrane region" description="Helical" evidence="6">
    <location>
        <begin position="266"/>
        <end position="283"/>
    </location>
</feature>
<keyword evidence="5 6" id="KW-0472">Membrane</keyword>
<gene>
    <name evidence="8" type="ORF">ACFOEE_05475</name>
</gene>
<keyword evidence="2" id="KW-1003">Cell membrane</keyword>
<dbReference type="RefSeq" id="WP_377121715.1">
    <property type="nucleotide sequence ID" value="NZ_JBHRSD010000010.1"/>
</dbReference>
<keyword evidence="3 6" id="KW-0812">Transmembrane</keyword>
<feature type="domain" description="EamA" evidence="7">
    <location>
        <begin position="149"/>
        <end position="281"/>
    </location>
</feature>
<dbReference type="Gene3D" id="1.10.3730.20">
    <property type="match status" value="1"/>
</dbReference>
<evidence type="ECO:0000259" key="7">
    <source>
        <dbReference type="Pfam" id="PF00892"/>
    </source>
</evidence>
<keyword evidence="4 6" id="KW-1133">Transmembrane helix</keyword>
<feature type="transmembrane region" description="Helical" evidence="6">
    <location>
        <begin position="241"/>
        <end position="260"/>
    </location>
</feature>
<feature type="transmembrane region" description="Helical" evidence="6">
    <location>
        <begin position="177"/>
        <end position="198"/>
    </location>
</feature>
<feature type="transmembrane region" description="Helical" evidence="6">
    <location>
        <begin position="62"/>
        <end position="79"/>
    </location>
</feature>
<comment type="caution">
    <text evidence="8">The sequence shown here is derived from an EMBL/GenBank/DDBJ whole genome shotgun (WGS) entry which is preliminary data.</text>
</comment>
<keyword evidence="9" id="KW-1185">Reference proteome</keyword>
<dbReference type="Pfam" id="PF00892">
    <property type="entry name" value="EamA"/>
    <property type="match status" value="2"/>
</dbReference>
<dbReference type="EMBL" id="JBHRSD010000010">
    <property type="protein sequence ID" value="MFC3031960.1"/>
    <property type="molecule type" value="Genomic_DNA"/>
</dbReference>
<organism evidence="8 9">
    <name type="scientific">Pseudoalteromonas fenneropenaei</name>
    <dbReference type="NCBI Taxonomy" id="1737459"/>
    <lineage>
        <taxon>Bacteria</taxon>
        <taxon>Pseudomonadati</taxon>
        <taxon>Pseudomonadota</taxon>
        <taxon>Gammaproteobacteria</taxon>
        <taxon>Alteromonadales</taxon>
        <taxon>Pseudoalteromonadaceae</taxon>
        <taxon>Pseudoalteromonas</taxon>
    </lineage>
</organism>
<feature type="transmembrane region" description="Helical" evidence="6">
    <location>
        <begin position="118"/>
        <end position="135"/>
    </location>
</feature>
<evidence type="ECO:0000256" key="5">
    <source>
        <dbReference type="ARBA" id="ARBA00023136"/>
    </source>
</evidence>
<protein>
    <submittedName>
        <fullName evidence="8">DMT family transporter</fullName>
    </submittedName>
</protein>
<dbReference type="SUPFAM" id="SSF103481">
    <property type="entry name" value="Multidrug resistance efflux transporter EmrE"/>
    <property type="match status" value="2"/>
</dbReference>
<feature type="transmembrane region" description="Helical" evidence="6">
    <location>
        <begin position="147"/>
        <end position="165"/>
    </location>
</feature>
<name>A0ABV7CH93_9GAMM</name>
<feature type="domain" description="EamA" evidence="7">
    <location>
        <begin position="5"/>
        <end position="134"/>
    </location>
</feature>
<dbReference type="InterPro" id="IPR050638">
    <property type="entry name" value="AA-Vitamin_Transporters"/>
</dbReference>